<reference evidence="3" key="1">
    <citation type="submission" date="2025-08" db="UniProtKB">
        <authorList>
            <consortium name="Ensembl"/>
        </authorList>
    </citation>
    <scope>IDENTIFICATION</scope>
</reference>
<keyword evidence="4" id="KW-1185">Reference proteome</keyword>
<accession>A0A8C6Y3L0</accession>
<protein>
    <recommendedName>
        <fullName evidence="2">PKAT KLD domain-containing protein</fullName>
    </recommendedName>
</protein>
<dbReference type="GO" id="GO:0005886">
    <property type="term" value="C:plasma membrane"/>
    <property type="evidence" value="ECO:0007669"/>
    <property type="project" value="TreeGrafter"/>
</dbReference>
<evidence type="ECO:0000313" key="3">
    <source>
        <dbReference type="Ensembl" id="ENSNNAP00000023859.1"/>
    </source>
</evidence>
<feature type="transmembrane region" description="Helical" evidence="1">
    <location>
        <begin position="217"/>
        <end position="239"/>
    </location>
</feature>
<reference evidence="3" key="2">
    <citation type="submission" date="2025-09" db="UniProtKB">
        <authorList>
            <consortium name="Ensembl"/>
        </authorList>
    </citation>
    <scope>IDENTIFICATION</scope>
</reference>
<dbReference type="InterPro" id="IPR046846">
    <property type="entry name" value="PKAT_KLD"/>
</dbReference>
<feature type="transmembrane region" description="Helical" evidence="1">
    <location>
        <begin position="117"/>
        <end position="143"/>
    </location>
</feature>
<proteinExistence type="predicted"/>
<dbReference type="Proteomes" id="UP000694559">
    <property type="component" value="Unplaced"/>
</dbReference>
<sequence>MNGKIGIWGFSELCRILASGSPEPLRTPSSPSLDGSHLSLSVKQNHLFAMDKTEGELAATLLSCYYLQSNSLLKGQSSSLNSAEQRAAQFLFQNIPAPNFDLYCNVNKPTLFLFNNCYVRCVFLFVVVVVILGDQHCSLYSFLFSPPLSLCWLIKTECIPLGGDQCHLVVMNSTQYYLNHTFNNAGQYCLSIRVENRVNILQSYQEIQIRPSGIPPLFFVLPCVILLLATLGLAIYMTFRSPVQQKDLVEKPPSPRWSCGQICCTPCFLWSSPEPCPPAKEHHRLLQPPCKSRQPYGA</sequence>
<dbReference type="Pfam" id="PF20433">
    <property type="entry name" value="PKAT_KLD"/>
    <property type="match status" value="1"/>
</dbReference>
<dbReference type="SUPFAM" id="SSF49299">
    <property type="entry name" value="PKD domain"/>
    <property type="match status" value="1"/>
</dbReference>
<dbReference type="OrthoDB" id="8510435at2759"/>
<evidence type="ECO:0000313" key="4">
    <source>
        <dbReference type="Proteomes" id="UP000694559"/>
    </source>
</evidence>
<keyword evidence="1" id="KW-0472">Membrane</keyword>
<keyword evidence="1" id="KW-0812">Transmembrane</keyword>
<evidence type="ECO:0000256" key="1">
    <source>
        <dbReference type="SAM" id="Phobius"/>
    </source>
</evidence>
<feature type="domain" description="PKAT KLD" evidence="2">
    <location>
        <begin position="145"/>
        <end position="189"/>
    </location>
</feature>
<dbReference type="InterPro" id="IPR035986">
    <property type="entry name" value="PKD_dom_sf"/>
</dbReference>
<dbReference type="PANTHER" id="PTHR11861">
    <property type="entry name" value="MELANOCYTE PROTEIN PMEL 17-RELATED"/>
    <property type="match status" value="1"/>
</dbReference>
<dbReference type="Ensembl" id="ENSNNAT00000025015.1">
    <property type="protein sequence ID" value="ENSNNAP00000023859.1"/>
    <property type="gene ID" value="ENSNNAG00000015698.1"/>
</dbReference>
<dbReference type="AlphaFoldDB" id="A0A8C6Y3L0"/>
<keyword evidence="1" id="KW-1133">Transmembrane helix</keyword>
<dbReference type="GeneTree" id="ENSGT00950000183188"/>
<name>A0A8C6Y3L0_NAJNA</name>
<dbReference type="InterPro" id="IPR045219">
    <property type="entry name" value="PKAT"/>
</dbReference>
<evidence type="ECO:0000259" key="2">
    <source>
        <dbReference type="Pfam" id="PF20433"/>
    </source>
</evidence>
<organism evidence="3 4">
    <name type="scientific">Naja naja</name>
    <name type="common">Indian cobra</name>
    <dbReference type="NCBI Taxonomy" id="35670"/>
    <lineage>
        <taxon>Eukaryota</taxon>
        <taxon>Metazoa</taxon>
        <taxon>Chordata</taxon>
        <taxon>Craniata</taxon>
        <taxon>Vertebrata</taxon>
        <taxon>Euteleostomi</taxon>
        <taxon>Lepidosauria</taxon>
        <taxon>Squamata</taxon>
        <taxon>Bifurcata</taxon>
        <taxon>Unidentata</taxon>
        <taxon>Episquamata</taxon>
        <taxon>Toxicofera</taxon>
        <taxon>Serpentes</taxon>
        <taxon>Colubroidea</taxon>
        <taxon>Elapidae</taxon>
        <taxon>Elapinae</taxon>
        <taxon>Naja</taxon>
    </lineage>
</organism>
<dbReference type="PANTHER" id="PTHR11861:SF10">
    <property type="entry name" value="TRANSMEMBRANE PROTEIN 130"/>
    <property type="match status" value="1"/>
</dbReference>